<dbReference type="GO" id="GO:0003682">
    <property type="term" value="F:chromatin binding"/>
    <property type="evidence" value="ECO:0007669"/>
    <property type="project" value="TreeGrafter"/>
</dbReference>
<dbReference type="EMBL" id="JAPVEA010000008">
    <property type="protein sequence ID" value="KAJ5439065.1"/>
    <property type="molecule type" value="Genomic_DNA"/>
</dbReference>
<dbReference type="AlphaFoldDB" id="A0AAD6BZ22"/>
<dbReference type="PANTHER" id="PTHR12585">
    <property type="entry name" value="SCC1 / RAD21 FAMILY MEMBER"/>
    <property type="match status" value="1"/>
</dbReference>
<dbReference type="GO" id="GO:0007064">
    <property type="term" value="P:mitotic sister chromatid cohesion"/>
    <property type="evidence" value="ECO:0007669"/>
    <property type="project" value="TreeGrafter"/>
</dbReference>
<dbReference type="GeneID" id="81603688"/>
<proteinExistence type="predicted"/>
<dbReference type="InterPro" id="IPR006910">
    <property type="entry name" value="Rad21_Rec8_N"/>
</dbReference>
<dbReference type="Proteomes" id="UP001213681">
    <property type="component" value="Unassembled WGS sequence"/>
</dbReference>
<protein>
    <recommendedName>
        <fullName evidence="4">Rad21/Rec8-like protein N-terminal domain-containing protein</fullName>
    </recommendedName>
</protein>
<comment type="subcellular location">
    <subcellularLocation>
        <location evidence="1">Nucleus</location>
    </subcellularLocation>
</comment>
<gene>
    <name evidence="5" type="ORF">N7458_010063</name>
</gene>
<name>A0AAD6BZ22_9EURO</name>
<dbReference type="CDD" id="cd21789">
    <property type="entry name" value="Rad21_Rec8_M_SpRec8p-like"/>
    <property type="match status" value="1"/>
</dbReference>
<dbReference type="GO" id="GO:0030892">
    <property type="term" value="C:mitotic cohesin complex"/>
    <property type="evidence" value="ECO:0007669"/>
    <property type="project" value="TreeGrafter"/>
</dbReference>
<dbReference type="PANTHER" id="PTHR12585:SF70">
    <property type="entry name" value="RAD21_REC8 N TERMINAL DOMAIN PROTEIN (AFU_ORTHOLOGUE AFUA_6G02900)"/>
    <property type="match status" value="1"/>
</dbReference>
<sequence length="659" mass="71625">MFYSHEILTSPEHGVATIWLVATLGSRSITRRLNRKAILDVDVPGACSVIVNPEAPMALRLQGSLLFGVSRVYDQQCGYTLLDAQTMRDKMVSILKQLPGGGLDPSAGKTMPTNLILPYDPTFLPETGLPGLDINFALFDLTTDDSSTQRSSSWTTSPATSRSGNSQVGIIQLDLPTDDFIREGDGQDLNVDNITSGKKRGLFGREAQGDLEDEGILLQPDFEFDEDGNIIEFDMSNLSPRKRRKASPDSKEPDGAAGEGIQGDALMDINEDIPLPTGEDAMDVNAPSGPQDAENSNAFSVGDRLMEDGEIQRTGEARAQQRIRQAKPIISDDSTTLRNTDLAKWNDEYADNMAQAMKQKKQNKLPTLAKKNAAFWVFGLGIGSVGMGLGKHREDGPLKEYAGDELYGLLSGKSGSHQLEDDENDDEEQARRALGQPGQKQSLDVEIGRHAPSSVYDDRSSQLPWNITASLQDSIRGQRFGSVSGSSARPRGRLTSASPLAGRGYPDGRQRHSSLSIPNVGDDLDELEGLDITQYLEGELAPDNEDISTITARRKSMLERITSTLDTESLNFFDFIQMKLDETVSTSIKPGVITFSALLPPTETTHTVAAHGFMNVLTLATKGILAVSQEPCTDLGASSWGIRFQHGEVSLRMMARGGM</sequence>
<feature type="region of interest" description="Disordered" evidence="3">
    <location>
        <begin position="233"/>
        <end position="297"/>
    </location>
</feature>
<feature type="domain" description="Rad21/Rec8-like protein N-terminal" evidence="4">
    <location>
        <begin position="1"/>
        <end position="107"/>
    </location>
</feature>
<keyword evidence="2" id="KW-0539">Nucleus</keyword>
<evidence type="ECO:0000313" key="6">
    <source>
        <dbReference type="Proteomes" id="UP001213681"/>
    </source>
</evidence>
<evidence type="ECO:0000256" key="2">
    <source>
        <dbReference type="ARBA" id="ARBA00023242"/>
    </source>
</evidence>
<dbReference type="Pfam" id="PF04825">
    <property type="entry name" value="Rad21_Rec8_N"/>
    <property type="match status" value="1"/>
</dbReference>
<feature type="region of interest" description="Disordered" evidence="3">
    <location>
        <begin position="478"/>
        <end position="522"/>
    </location>
</feature>
<feature type="region of interest" description="Disordered" evidence="3">
    <location>
        <begin position="412"/>
        <end position="445"/>
    </location>
</feature>
<feature type="compositionally biased region" description="Polar residues" evidence="3">
    <location>
        <begin position="478"/>
        <end position="487"/>
    </location>
</feature>
<evidence type="ECO:0000259" key="4">
    <source>
        <dbReference type="Pfam" id="PF04825"/>
    </source>
</evidence>
<reference evidence="5" key="1">
    <citation type="submission" date="2022-12" db="EMBL/GenBank/DDBJ databases">
        <authorList>
            <person name="Petersen C."/>
        </authorList>
    </citation>
    <scope>NUCLEOTIDE SEQUENCE</scope>
    <source>
        <strain evidence="5">IBT 16125</strain>
    </source>
</reference>
<feature type="compositionally biased region" description="Low complexity" evidence="3">
    <location>
        <begin position="145"/>
        <end position="157"/>
    </location>
</feature>
<feature type="region of interest" description="Disordered" evidence="3">
    <location>
        <begin position="145"/>
        <end position="168"/>
    </location>
</feature>
<comment type="caution">
    <text evidence="5">The sequence shown here is derived from an EMBL/GenBank/DDBJ whole genome shotgun (WGS) entry which is preliminary data.</text>
</comment>
<dbReference type="GO" id="GO:0005634">
    <property type="term" value="C:nucleus"/>
    <property type="evidence" value="ECO:0007669"/>
    <property type="project" value="UniProtKB-SubCell"/>
</dbReference>
<dbReference type="InterPro" id="IPR039781">
    <property type="entry name" value="Rad21/Rec8-like"/>
</dbReference>
<evidence type="ECO:0000313" key="5">
    <source>
        <dbReference type="EMBL" id="KAJ5439065.1"/>
    </source>
</evidence>
<dbReference type="RefSeq" id="XP_056762294.1">
    <property type="nucleotide sequence ID" value="XM_056913445.1"/>
</dbReference>
<keyword evidence="6" id="KW-1185">Reference proteome</keyword>
<evidence type="ECO:0000256" key="1">
    <source>
        <dbReference type="ARBA" id="ARBA00004123"/>
    </source>
</evidence>
<feature type="compositionally biased region" description="Polar residues" evidence="3">
    <location>
        <begin position="158"/>
        <end position="168"/>
    </location>
</feature>
<accession>A0AAD6BZ22</accession>
<reference evidence="5" key="2">
    <citation type="journal article" date="2023" name="IMA Fungus">
        <title>Comparative genomic study of the Penicillium genus elucidates a diverse pangenome and 15 lateral gene transfer events.</title>
        <authorList>
            <person name="Petersen C."/>
            <person name="Sorensen T."/>
            <person name="Nielsen M.R."/>
            <person name="Sondergaard T.E."/>
            <person name="Sorensen J.L."/>
            <person name="Fitzpatrick D.A."/>
            <person name="Frisvad J.C."/>
            <person name="Nielsen K.L."/>
        </authorList>
    </citation>
    <scope>NUCLEOTIDE SEQUENCE</scope>
    <source>
        <strain evidence="5">IBT 16125</strain>
    </source>
</reference>
<evidence type="ECO:0000256" key="3">
    <source>
        <dbReference type="SAM" id="MobiDB-lite"/>
    </source>
</evidence>
<organism evidence="5 6">
    <name type="scientific">Penicillium daleae</name>
    <dbReference type="NCBI Taxonomy" id="63821"/>
    <lineage>
        <taxon>Eukaryota</taxon>
        <taxon>Fungi</taxon>
        <taxon>Dikarya</taxon>
        <taxon>Ascomycota</taxon>
        <taxon>Pezizomycotina</taxon>
        <taxon>Eurotiomycetes</taxon>
        <taxon>Eurotiomycetidae</taxon>
        <taxon>Eurotiales</taxon>
        <taxon>Aspergillaceae</taxon>
        <taxon>Penicillium</taxon>
    </lineage>
</organism>